<feature type="region of interest" description="Disordered" evidence="7">
    <location>
        <begin position="129"/>
        <end position="181"/>
    </location>
</feature>
<dbReference type="PRINTS" id="PR00007">
    <property type="entry name" value="COMPLEMNTC1Q"/>
</dbReference>
<dbReference type="InterPro" id="IPR001073">
    <property type="entry name" value="C1q_dom"/>
</dbReference>
<keyword evidence="5" id="KW-0176">Collagen</keyword>
<feature type="region of interest" description="Disordered" evidence="7">
    <location>
        <begin position="205"/>
        <end position="367"/>
    </location>
</feature>
<protein>
    <submittedName>
        <fullName evidence="10">Otolin-1-A</fullName>
    </submittedName>
</protein>
<evidence type="ECO:0000256" key="2">
    <source>
        <dbReference type="ARBA" id="ARBA00022525"/>
    </source>
</evidence>
<feature type="compositionally biased region" description="Gly residues" evidence="7">
    <location>
        <begin position="288"/>
        <end position="297"/>
    </location>
</feature>
<accession>A0AA47M123</accession>
<feature type="compositionally biased region" description="Basic and acidic residues" evidence="7">
    <location>
        <begin position="257"/>
        <end position="268"/>
    </location>
</feature>
<evidence type="ECO:0000256" key="1">
    <source>
        <dbReference type="ARBA" id="ARBA00004498"/>
    </source>
</evidence>
<keyword evidence="6" id="KW-0325">Glycoprotein</keyword>
<comment type="caution">
    <text evidence="10">The sequence shown here is derived from an EMBL/GenBank/DDBJ whole genome shotgun (WGS) entry which is preliminary data.</text>
</comment>
<evidence type="ECO:0000256" key="3">
    <source>
        <dbReference type="ARBA" id="ARBA00022530"/>
    </source>
</evidence>
<dbReference type="GO" id="GO:0005581">
    <property type="term" value="C:collagen trimer"/>
    <property type="evidence" value="ECO:0007669"/>
    <property type="project" value="UniProtKB-KW"/>
</dbReference>
<dbReference type="InterPro" id="IPR050392">
    <property type="entry name" value="Collagen/C1q_domain"/>
</dbReference>
<sequence>MRIIYCHLVLFTVVVIIMAPCFDAKTTAKPKYQYTKKPIPQVTTRSPLTTSTPKTLLKVVESKPIHPAQLYPVAITERAPYPRDVIPEYHMESTRPPSAGNENYTLDYNECYFNFCECCPPERGPRGLKGDRGLAGDKGEPGPSGLPGPQGLKGSVGLKGDKGVKGDQGNVGVAGIPGIPGKPGEKGIYFDGCELCKTCDNLTQSEGGSNGQKGEVGLQGFQGDTGEKGEHGLNGTADKGEPGNEGPTGPPGLAGEIGHKGDKGDRGECGTFGERGNKGDRGDPGHPGIPGGMGHPGLNGKYGPPGQPGVRGDPGPPGPHGEPGVKGPQGTPGMRGLFGPKGDRGYHGMRGERGQRGLKGAKGAGVPQKRSAFSVGISPSKSFPPSGFPVRFDKVFYNEESHYNASSHSFTCVHAGVYVFSYHITVRNRPLRAALVVNGSRRVRTRDSLYGQDIDQASTLLLLRLAAGDQVWLETMRDWNGAYASSEDDSIFSGFLLYSDEA</sequence>
<proteinExistence type="predicted"/>
<dbReference type="InterPro" id="IPR008160">
    <property type="entry name" value="Collagen"/>
</dbReference>
<dbReference type="EMBL" id="JAOPHQ010006470">
    <property type="protein sequence ID" value="KAK0131612.1"/>
    <property type="molecule type" value="Genomic_DNA"/>
</dbReference>
<dbReference type="SMART" id="SM00110">
    <property type="entry name" value="C1Q"/>
    <property type="match status" value="1"/>
</dbReference>
<dbReference type="FunFam" id="2.60.120.40:FF:000001">
    <property type="entry name" value="Complement C1q B chain"/>
    <property type="match status" value="1"/>
</dbReference>
<evidence type="ECO:0000313" key="10">
    <source>
        <dbReference type="EMBL" id="KAK0131612.1"/>
    </source>
</evidence>
<feature type="compositionally biased region" description="Basic and acidic residues" evidence="7">
    <location>
        <begin position="341"/>
        <end position="355"/>
    </location>
</feature>
<evidence type="ECO:0000259" key="9">
    <source>
        <dbReference type="PROSITE" id="PS50871"/>
    </source>
</evidence>
<dbReference type="Pfam" id="PF00386">
    <property type="entry name" value="C1q"/>
    <property type="match status" value="1"/>
</dbReference>
<dbReference type="PANTHER" id="PTHR15427:SF51">
    <property type="entry name" value="OTOLIN 1"/>
    <property type="match status" value="1"/>
</dbReference>
<dbReference type="Gene3D" id="2.60.120.40">
    <property type="match status" value="1"/>
</dbReference>
<evidence type="ECO:0000313" key="11">
    <source>
        <dbReference type="Proteomes" id="UP001174136"/>
    </source>
</evidence>
<dbReference type="PROSITE" id="PS50871">
    <property type="entry name" value="C1Q"/>
    <property type="match status" value="1"/>
</dbReference>
<dbReference type="SUPFAM" id="SSF49842">
    <property type="entry name" value="TNF-like"/>
    <property type="match status" value="1"/>
</dbReference>
<gene>
    <name evidence="10" type="primary">otol1a_1</name>
    <name evidence="10" type="ORF">N1851_033676</name>
</gene>
<evidence type="ECO:0000256" key="8">
    <source>
        <dbReference type="SAM" id="SignalP"/>
    </source>
</evidence>
<keyword evidence="2" id="KW-0964">Secreted</keyword>
<feature type="compositionally biased region" description="Basic and acidic residues" evidence="7">
    <location>
        <begin position="275"/>
        <end position="284"/>
    </location>
</feature>
<name>A0AA47M123_MERPO</name>
<keyword evidence="11" id="KW-1185">Reference proteome</keyword>
<organism evidence="10 11">
    <name type="scientific">Merluccius polli</name>
    <name type="common">Benguela hake</name>
    <name type="synonym">Merluccius cadenati</name>
    <dbReference type="NCBI Taxonomy" id="89951"/>
    <lineage>
        <taxon>Eukaryota</taxon>
        <taxon>Metazoa</taxon>
        <taxon>Chordata</taxon>
        <taxon>Craniata</taxon>
        <taxon>Vertebrata</taxon>
        <taxon>Euteleostomi</taxon>
        <taxon>Actinopterygii</taxon>
        <taxon>Neopterygii</taxon>
        <taxon>Teleostei</taxon>
        <taxon>Neoteleostei</taxon>
        <taxon>Acanthomorphata</taxon>
        <taxon>Zeiogadaria</taxon>
        <taxon>Gadariae</taxon>
        <taxon>Gadiformes</taxon>
        <taxon>Gadoidei</taxon>
        <taxon>Merlucciidae</taxon>
        <taxon>Merluccius</taxon>
    </lineage>
</organism>
<dbReference type="InterPro" id="IPR008983">
    <property type="entry name" value="Tumour_necrosis_fac-like_dom"/>
</dbReference>
<keyword evidence="4 8" id="KW-0732">Signal</keyword>
<dbReference type="AlphaFoldDB" id="A0AA47M123"/>
<feature type="signal peptide" evidence="8">
    <location>
        <begin position="1"/>
        <end position="24"/>
    </location>
</feature>
<feature type="chain" id="PRO_5041315897" evidence="8">
    <location>
        <begin position="25"/>
        <end position="502"/>
    </location>
</feature>
<evidence type="ECO:0000256" key="4">
    <source>
        <dbReference type="ARBA" id="ARBA00022729"/>
    </source>
</evidence>
<feature type="compositionally biased region" description="Low complexity" evidence="7">
    <location>
        <begin position="141"/>
        <end position="158"/>
    </location>
</feature>
<evidence type="ECO:0000256" key="7">
    <source>
        <dbReference type="SAM" id="MobiDB-lite"/>
    </source>
</evidence>
<feature type="compositionally biased region" description="Low complexity" evidence="7">
    <location>
        <begin position="167"/>
        <end position="179"/>
    </location>
</feature>
<evidence type="ECO:0000256" key="6">
    <source>
        <dbReference type="ARBA" id="ARBA00023180"/>
    </source>
</evidence>
<dbReference type="Pfam" id="PF01391">
    <property type="entry name" value="Collagen"/>
    <property type="match status" value="3"/>
</dbReference>
<reference evidence="10" key="1">
    <citation type="journal article" date="2023" name="Front. Mar. Sci.">
        <title>A new Merluccius polli reference genome to investigate the effects of global change in West African waters.</title>
        <authorList>
            <person name="Mateo J.L."/>
            <person name="Blanco-Fernandez C."/>
            <person name="Garcia-Vazquez E."/>
            <person name="Machado-Schiaffino G."/>
        </authorList>
    </citation>
    <scope>NUCLEOTIDE SEQUENCE</scope>
    <source>
        <strain evidence="10">C29</strain>
        <tissue evidence="10">Fin</tissue>
    </source>
</reference>
<feature type="compositionally biased region" description="Basic and acidic residues" evidence="7">
    <location>
        <begin position="129"/>
        <end position="140"/>
    </location>
</feature>
<dbReference type="Proteomes" id="UP001174136">
    <property type="component" value="Unassembled WGS sequence"/>
</dbReference>
<dbReference type="PANTHER" id="PTHR15427">
    <property type="entry name" value="EMILIN ELASTIN MICROFIBRIL INTERFACE-LOCATED PROTEIN ELASTIN MICROFIBRIL INTERFACER"/>
    <property type="match status" value="1"/>
</dbReference>
<feature type="domain" description="C1q" evidence="9">
    <location>
        <begin position="366"/>
        <end position="502"/>
    </location>
</feature>
<keyword evidence="3" id="KW-0272">Extracellular matrix</keyword>
<evidence type="ECO:0000256" key="5">
    <source>
        <dbReference type="ARBA" id="ARBA00023119"/>
    </source>
</evidence>
<comment type="subcellular location">
    <subcellularLocation>
        <location evidence="1">Secreted</location>
        <location evidence="1">Extracellular space</location>
        <location evidence="1">Extracellular matrix</location>
    </subcellularLocation>
</comment>